<protein>
    <submittedName>
        <fullName evidence="2">Uncharacterized protein</fullName>
    </submittedName>
</protein>
<dbReference type="WBParaSite" id="PEQ_0001433501-mRNA-1">
    <property type="protein sequence ID" value="PEQ_0001433501-mRNA-1"/>
    <property type="gene ID" value="PEQ_0001433501"/>
</dbReference>
<dbReference type="Pfam" id="PF00400">
    <property type="entry name" value="WD40"/>
    <property type="match status" value="1"/>
</dbReference>
<dbReference type="SUPFAM" id="SSF50978">
    <property type="entry name" value="WD40 repeat-like"/>
    <property type="match status" value="1"/>
</dbReference>
<dbReference type="InterPro" id="IPR036322">
    <property type="entry name" value="WD40_repeat_dom_sf"/>
</dbReference>
<proteinExistence type="predicted"/>
<evidence type="ECO:0000313" key="1">
    <source>
        <dbReference type="Proteomes" id="UP000887564"/>
    </source>
</evidence>
<organism evidence="1 2">
    <name type="scientific">Parascaris equorum</name>
    <name type="common">Equine roundworm</name>
    <dbReference type="NCBI Taxonomy" id="6256"/>
    <lineage>
        <taxon>Eukaryota</taxon>
        <taxon>Metazoa</taxon>
        <taxon>Ecdysozoa</taxon>
        <taxon>Nematoda</taxon>
        <taxon>Chromadorea</taxon>
        <taxon>Rhabditida</taxon>
        <taxon>Spirurina</taxon>
        <taxon>Ascaridomorpha</taxon>
        <taxon>Ascaridoidea</taxon>
        <taxon>Ascarididae</taxon>
        <taxon>Parascaris</taxon>
    </lineage>
</organism>
<evidence type="ECO:0000313" key="2">
    <source>
        <dbReference type="WBParaSite" id="PEQ_0001433501-mRNA-1"/>
    </source>
</evidence>
<dbReference type="InterPro" id="IPR001680">
    <property type="entry name" value="WD40_rpt"/>
</dbReference>
<dbReference type="Proteomes" id="UP000887564">
    <property type="component" value="Unplaced"/>
</dbReference>
<dbReference type="Gene3D" id="2.130.10.10">
    <property type="entry name" value="YVTN repeat-like/Quinoprotein amine dehydrogenase"/>
    <property type="match status" value="1"/>
</dbReference>
<reference evidence="2" key="1">
    <citation type="submission" date="2022-11" db="UniProtKB">
        <authorList>
            <consortium name="WormBaseParasite"/>
        </authorList>
    </citation>
    <scope>IDENTIFICATION</scope>
</reference>
<keyword evidence="1" id="KW-1185">Reference proteome</keyword>
<dbReference type="InterPro" id="IPR015943">
    <property type="entry name" value="WD40/YVTN_repeat-like_dom_sf"/>
</dbReference>
<dbReference type="AlphaFoldDB" id="A0A914S7A3"/>
<accession>A0A914S7A3</accession>
<name>A0A914S7A3_PAREQ</name>
<sequence>MVLEVMDSHFFFWIEKVGVFFGQVMEESRRWNGLGEKVGLRYVIGEDDDASQVSCVQCSPDSRCMIVAYINGLLREYLLPATTAVDAKAQMNRQWRSTHTAPIKLIRFSSNSAMLATGSADFTLKVEFIANLTRSLW</sequence>